<reference evidence="2" key="1">
    <citation type="journal article" date="2019" name="Int. J. Syst. Evol. Microbiol.">
        <title>The Global Catalogue of Microorganisms (GCM) 10K type strain sequencing project: providing services to taxonomists for standard genome sequencing and annotation.</title>
        <authorList>
            <consortium name="The Broad Institute Genomics Platform"/>
            <consortium name="The Broad Institute Genome Sequencing Center for Infectious Disease"/>
            <person name="Wu L."/>
            <person name="Ma J."/>
        </authorList>
    </citation>
    <scope>NUCLEOTIDE SEQUENCE [LARGE SCALE GENOMIC DNA]</scope>
    <source>
        <strain evidence="2">JCM 31405</strain>
    </source>
</reference>
<comment type="caution">
    <text evidence="1">The sequence shown here is derived from an EMBL/GenBank/DDBJ whole genome shotgun (WGS) entry which is preliminary data.</text>
</comment>
<proteinExistence type="predicted"/>
<sequence length="76" mass="8091">MQIGVPGERAEQVGQVLLAEQDGPGVLAEQVAKGGHTPTLWTRGWFSGMTGELQPFFMDGCPHPGPSGRLNFGRLS</sequence>
<organism evidence="1 2">
    <name type="scientific">Deinococcus sedimenti</name>
    <dbReference type="NCBI Taxonomy" id="1867090"/>
    <lineage>
        <taxon>Bacteria</taxon>
        <taxon>Thermotogati</taxon>
        <taxon>Deinococcota</taxon>
        <taxon>Deinococci</taxon>
        <taxon>Deinococcales</taxon>
        <taxon>Deinococcaceae</taxon>
        <taxon>Deinococcus</taxon>
    </lineage>
</organism>
<dbReference type="Proteomes" id="UP000644548">
    <property type="component" value="Unassembled WGS sequence"/>
</dbReference>
<name>A0ABQ2SAI7_9DEIO</name>
<gene>
    <name evidence="1" type="ORF">GCM10008960_41430</name>
</gene>
<accession>A0ABQ2SAI7</accession>
<dbReference type="EMBL" id="BMQN01000033">
    <property type="protein sequence ID" value="GGS11139.1"/>
    <property type="molecule type" value="Genomic_DNA"/>
</dbReference>
<keyword evidence="2" id="KW-1185">Reference proteome</keyword>
<evidence type="ECO:0000313" key="2">
    <source>
        <dbReference type="Proteomes" id="UP000644548"/>
    </source>
</evidence>
<protein>
    <submittedName>
        <fullName evidence="1">Uncharacterized protein</fullName>
    </submittedName>
</protein>
<evidence type="ECO:0000313" key="1">
    <source>
        <dbReference type="EMBL" id="GGS11139.1"/>
    </source>
</evidence>